<gene>
    <name evidence="3" type="ORF">COV74_00845</name>
</gene>
<feature type="non-terminal residue" evidence="3">
    <location>
        <position position="1080"/>
    </location>
</feature>
<evidence type="ECO:0000313" key="4">
    <source>
        <dbReference type="Proteomes" id="UP000230859"/>
    </source>
</evidence>
<dbReference type="EMBL" id="PCVY01000011">
    <property type="protein sequence ID" value="PIQ87402.1"/>
    <property type="molecule type" value="Genomic_DNA"/>
</dbReference>
<keyword evidence="2" id="KW-1133">Transmembrane helix</keyword>
<proteinExistence type="predicted"/>
<dbReference type="Proteomes" id="UP000230859">
    <property type="component" value="Unassembled WGS sequence"/>
</dbReference>
<dbReference type="Pfam" id="PF00526">
    <property type="entry name" value="Dicty_CTDC"/>
    <property type="match status" value="6"/>
</dbReference>
<evidence type="ECO:0000256" key="1">
    <source>
        <dbReference type="SAM" id="MobiDB-lite"/>
    </source>
</evidence>
<comment type="caution">
    <text evidence="3">The sequence shown here is derived from an EMBL/GenBank/DDBJ whole genome shotgun (WGS) entry which is preliminary data.</text>
</comment>
<keyword evidence="2" id="KW-0812">Transmembrane</keyword>
<protein>
    <recommendedName>
        <fullName evidence="5">Disintegrin domain-containing protein</fullName>
    </recommendedName>
</protein>
<accession>A0A2H0LSK2</accession>
<reference evidence="3 4" key="1">
    <citation type="submission" date="2017-09" db="EMBL/GenBank/DDBJ databases">
        <title>Depth-based differentiation of microbial function through sediment-hosted aquifers and enrichment of novel symbionts in the deep terrestrial subsurface.</title>
        <authorList>
            <person name="Probst A.J."/>
            <person name="Ladd B."/>
            <person name="Jarett J.K."/>
            <person name="Geller-Mcgrath D.E."/>
            <person name="Sieber C.M."/>
            <person name="Emerson J.B."/>
            <person name="Anantharaman K."/>
            <person name="Thomas B.C."/>
            <person name="Malmstrom R."/>
            <person name="Stieglmeier M."/>
            <person name="Klingl A."/>
            <person name="Woyke T."/>
            <person name="Ryan C.M."/>
            <person name="Banfield J.F."/>
        </authorList>
    </citation>
    <scope>NUCLEOTIDE SEQUENCE [LARGE SCALE GENOMIC DNA]</scope>
    <source>
        <strain evidence="3">CG11_big_fil_rev_8_21_14_0_20_45_26</strain>
    </source>
</reference>
<evidence type="ECO:0000256" key="2">
    <source>
        <dbReference type="SAM" id="Phobius"/>
    </source>
</evidence>
<organism evidence="3 4">
    <name type="scientific">Candidatus Abzuiibacterium crystallinum</name>
    <dbReference type="NCBI Taxonomy" id="1974748"/>
    <lineage>
        <taxon>Bacteria</taxon>
        <taxon>Pseudomonadati</taxon>
        <taxon>Candidatus Omnitrophota</taxon>
        <taxon>Candidatus Abzuiibacterium</taxon>
    </lineage>
</organism>
<name>A0A2H0LSK2_9BACT</name>
<dbReference type="InterPro" id="IPR001673">
    <property type="entry name" value="S_mold_repeat"/>
</dbReference>
<dbReference type="AlphaFoldDB" id="A0A2H0LSK2"/>
<feature type="transmembrane region" description="Helical" evidence="2">
    <location>
        <begin position="28"/>
        <end position="45"/>
    </location>
</feature>
<keyword evidence="2" id="KW-0472">Membrane</keyword>
<feature type="region of interest" description="Disordered" evidence="1">
    <location>
        <begin position="73"/>
        <end position="111"/>
    </location>
</feature>
<evidence type="ECO:0008006" key="5">
    <source>
        <dbReference type="Google" id="ProtNLM"/>
    </source>
</evidence>
<evidence type="ECO:0000313" key="3">
    <source>
        <dbReference type="EMBL" id="PIQ87402.1"/>
    </source>
</evidence>
<sequence>MSHAREYGVQSNNGCLSLKYGQIIEKIYVSRSILFTLSFSLFFLFSQSPFSLAAEHSDKETIVVQMSSSVIPTPQDYHVPNPVPEQDKVLSDRGDGGGLEDDKNGGDGGAGGGGGQFGGRFNFHVSLCGNGKIEGNEECDDSNRLNGDGCSNICLSEKSICGNGWQEAGEDCGEPNLPVCPSDHVCINCKCQSDQLVQCGNGVLDPGEECFDGNTLCRSPFICNEAACLCVAPGCGNGVLEKGEVCGEPGLESCPLGKQCQACHCQGACEPVDCKLGDIQDPDTCECIPDPKQDCRSYESPSEFCDDQNACTQDACDSQTGRCRHISTADCHACETNDDCEDESFCNGTEYCEGGVCQSPSAPPCGKGICDETNNQCWQPCQSSDDCQDGNACNGKEVCLETGYCGPGKAMDCDDQNACTTDLCNEIKGCEHIETTDCKICKSDQDCDDGIFCNGQETCDQGVCQSSQDSICQNSQCDEDAKRCWFACQSDEDCDDQNPCNGIEICQDNHLCGSGESFVCDDHKPCTKDQCDPALGCIYTPQPNCQSCAQDNDCDDKDSCTTDLCDPKTGCTHESIPGCQSCQTDSECGDGNWCNGQETCGADGYCVNGEPVTCQADNACSTAICNPDTGQCSQTVDPNCKSCQKNGDCDDGIFCNGQETCSGGICHGSSDPCAGGACDENSKRCWGRCESDEECTDNDACNGQEACQADGFCGPGTPVICKDSNLCTKGACDLETGLCHYEADPSCRICQTDRDCSDGIFCNGTEVCRDGICQPSETLPCPGGVCDETLAQCWGRCSLNDDCDDDNPCNGKEVCQEGGVCGPGELVECDDGNSCTKDSCDPVTANCLHETDPACQPCEQASECDDDVFCNGQETCAGGICRRSAISPCEPNEVCDEIVKECRSDCGAVGCPDAERCEVPYCKAEENGIQYCQWQDPQLIDPKNLDPKEEYAKGTIVIDECCTQLSYTAYVQYDPCSGQPALDTIEVETTQTPMTGPGCYCPIEELTAGGERILIGPQGQSTGCGEAVDTKKSPTVQVNRSRGIVKLQVTCWNCCQTPLQTSRSIPRPSDKKPVSCGDVK</sequence>
<feature type="compositionally biased region" description="Basic and acidic residues" evidence="1">
    <location>
        <begin position="85"/>
        <end position="105"/>
    </location>
</feature>